<dbReference type="InterPro" id="IPR036366">
    <property type="entry name" value="PGBDSf"/>
</dbReference>
<dbReference type="SUPFAM" id="SSF47090">
    <property type="entry name" value="PGBD-like"/>
    <property type="match status" value="1"/>
</dbReference>
<evidence type="ECO:0000259" key="3">
    <source>
        <dbReference type="Pfam" id="PF01471"/>
    </source>
</evidence>
<dbReference type="Pfam" id="PF13406">
    <property type="entry name" value="SLT_2"/>
    <property type="match status" value="1"/>
</dbReference>
<feature type="signal peptide" evidence="2">
    <location>
        <begin position="1"/>
        <end position="34"/>
    </location>
</feature>
<dbReference type="CDD" id="cd13399">
    <property type="entry name" value="Slt35-like"/>
    <property type="match status" value="1"/>
</dbReference>
<reference evidence="6" key="1">
    <citation type="journal article" date="2019" name="Int. J. Syst. Evol. Microbiol.">
        <title>The Global Catalogue of Microorganisms (GCM) 10K type strain sequencing project: providing services to taxonomists for standard genome sequencing and annotation.</title>
        <authorList>
            <consortium name="The Broad Institute Genomics Platform"/>
            <consortium name="The Broad Institute Genome Sequencing Center for Infectious Disease"/>
            <person name="Wu L."/>
            <person name="Ma J."/>
        </authorList>
    </citation>
    <scope>NUCLEOTIDE SEQUENCE [LARGE SCALE GENOMIC DNA]</scope>
    <source>
        <strain evidence="6">JCM 18392</strain>
    </source>
</reference>
<proteinExistence type="predicted"/>
<evidence type="ECO:0000256" key="2">
    <source>
        <dbReference type="SAM" id="SignalP"/>
    </source>
</evidence>
<dbReference type="PANTHER" id="PTHR30163">
    <property type="entry name" value="MEMBRANE-BOUND LYTIC MUREIN TRANSGLYCOSYLASE B"/>
    <property type="match status" value="1"/>
</dbReference>
<feature type="chain" id="PRO_5046690032" evidence="2">
    <location>
        <begin position="35"/>
        <end position="448"/>
    </location>
</feature>
<dbReference type="NCBIfam" id="TIGR02283">
    <property type="entry name" value="MltB_2"/>
    <property type="match status" value="1"/>
</dbReference>
<evidence type="ECO:0000256" key="1">
    <source>
        <dbReference type="SAM" id="MobiDB-lite"/>
    </source>
</evidence>
<keyword evidence="6" id="KW-1185">Reference proteome</keyword>
<dbReference type="EMBL" id="BAABJY010000001">
    <property type="protein sequence ID" value="GAA4857320.1"/>
    <property type="molecule type" value="Genomic_DNA"/>
</dbReference>
<feature type="domain" description="Peptidoglycan binding-like" evidence="3">
    <location>
        <begin position="384"/>
        <end position="438"/>
    </location>
</feature>
<name>A0ABP9DSX9_9GAMM</name>
<feature type="domain" description="Transglycosylase SLT" evidence="4">
    <location>
        <begin position="66"/>
        <end position="361"/>
    </location>
</feature>
<dbReference type="Gene3D" id="1.10.101.10">
    <property type="entry name" value="PGBD-like superfamily/PGBD"/>
    <property type="match status" value="1"/>
</dbReference>
<dbReference type="InterPro" id="IPR036365">
    <property type="entry name" value="PGBD-like_sf"/>
</dbReference>
<dbReference type="InterPro" id="IPR031304">
    <property type="entry name" value="SLT_2"/>
</dbReference>
<evidence type="ECO:0000313" key="6">
    <source>
        <dbReference type="Proteomes" id="UP001501323"/>
    </source>
</evidence>
<dbReference type="PANTHER" id="PTHR30163:SF10">
    <property type="entry name" value="TRANSGLYCOLASE-RELATED"/>
    <property type="match status" value="1"/>
</dbReference>
<dbReference type="InterPro" id="IPR043426">
    <property type="entry name" value="MltB-like"/>
</dbReference>
<dbReference type="InterPro" id="IPR002477">
    <property type="entry name" value="Peptidoglycan-bd-like"/>
</dbReference>
<protein>
    <submittedName>
        <fullName evidence="5">Lytic murein transglycosylase</fullName>
    </submittedName>
</protein>
<keyword evidence="2" id="KW-0732">Signal</keyword>
<organism evidence="5 6">
    <name type="scientific">Luteimonas vadosa</name>
    <dbReference type="NCBI Taxonomy" id="1165507"/>
    <lineage>
        <taxon>Bacteria</taxon>
        <taxon>Pseudomonadati</taxon>
        <taxon>Pseudomonadota</taxon>
        <taxon>Gammaproteobacteria</taxon>
        <taxon>Lysobacterales</taxon>
        <taxon>Lysobacteraceae</taxon>
        <taxon>Luteimonas</taxon>
    </lineage>
</organism>
<dbReference type="Pfam" id="PF01471">
    <property type="entry name" value="PG_binding_1"/>
    <property type="match status" value="1"/>
</dbReference>
<sequence>MEDPRAFKRRAGRGGGLPLAVAVLAGVACTAAVASTAPVAVASLAQQAALPATPDASPPEGATESFRRCRDGLRGQAVQAGVSPPTFDSLLATIEPDLSVLPLLDAQPEFTTPIWDYLAALVDQERIDDGKAMLREHAEVLERIGNEYGVDPETVVAVWGVESDYGKTFGKRPLLQSLATLSCFGRRQDFFRGELFATLGLLQSGDLRDAGLTGSWAGAFGHTQFMPSTYKRIAVDFDGDGRRDLVGSIPDALASTANYLKRAGWRSGEPWGFEAKLPAGFDASLAGRKSKRALSDWIARGVTRVDGNALAGSGASETAKAGVLLPAGAAGPAFVVFRNFDAIYSYNAAESYALAIAHLSDRLRGEGPFATPWPTDDPGLDRRQRRELQTLLLARGHDIGEADGLIGSLTRRAIAAEQQRLGMTPADGRAGNKVLEALRSEASSPPRR</sequence>
<dbReference type="PROSITE" id="PS51257">
    <property type="entry name" value="PROKAR_LIPOPROTEIN"/>
    <property type="match status" value="1"/>
</dbReference>
<dbReference type="InterPro" id="IPR023346">
    <property type="entry name" value="Lysozyme-like_dom_sf"/>
</dbReference>
<dbReference type="SUPFAM" id="SSF53955">
    <property type="entry name" value="Lysozyme-like"/>
    <property type="match status" value="1"/>
</dbReference>
<feature type="region of interest" description="Disordered" evidence="1">
    <location>
        <begin position="420"/>
        <end position="448"/>
    </location>
</feature>
<dbReference type="RefSeq" id="WP_345294035.1">
    <property type="nucleotide sequence ID" value="NZ_BAABJY010000001.1"/>
</dbReference>
<evidence type="ECO:0000313" key="5">
    <source>
        <dbReference type="EMBL" id="GAA4857320.1"/>
    </source>
</evidence>
<dbReference type="Gene3D" id="1.10.8.350">
    <property type="entry name" value="Bacterial muramidase"/>
    <property type="match status" value="1"/>
</dbReference>
<dbReference type="Proteomes" id="UP001501323">
    <property type="component" value="Unassembled WGS sequence"/>
</dbReference>
<gene>
    <name evidence="5" type="ORF">GCM10023332_06290</name>
</gene>
<comment type="caution">
    <text evidence="5">The sequence shown here is derived from an EMBL/GenBank/DDBJ whole genome shotgun (WGS) entry which is preliminary data.</text>
</comment>
<evidence type="ECO:0000259" key="4">
    <source>
        <dbReference type="Pfam" id="PF13406"/>
    </source>
</evidence>
<dbReference type="InterPro" id="IPR011970">
    <property type="entry name" value="MltB_2"/>
</dbReference>
<accession>A0ABP9DSX9</accession>
<dbReference type="Gene3D" id="1.10.530.10">
    <property type="match status" value="1"/>
</dbReference>